<dbReference type="GO" id="GO:0045927">
    <property type="term" value="P:positive regulation of growth"/>
    <property type="evidence" value="ECO:0007669"/>
    <property type="project" value="UniProtKB-ARBA"/>
</dbReference>
<feature type="compositionally biased region" description="Polar residues" evidence="5">
    <location>
        <begin position="958"/>
        <end position="972"/>
    </location>
</feature>
<evidence type="ECO:0000259" key="6">
    <source>
        <dbReference type="PROSITE" id="PS50102"/>
    </source>
</evidence>
<evidence type="ECO:0000256" key="2">
    <source>
        <dbReference type="ARBA" id="ARBA00022884"/>
    </source>
</evidence>
<dbReference type="CDD" id="cd12524">
    <property type="entry name" value="RRM1_MEI2_like"/>
    <property type="match status" value="1"/>
</dbReference>
<dbReference type="PROSITE" id="PS50102">
    <property type="entry name" value="RRM"/>
    <property type="match status" value="2"/>
</dbReference>
<dbReference type="FunFam" id="3.30.70.330:FF:000101">
    <property type="entry name" value="Protein MEI2-like 1"/>
    <property type="match status" value="1"/>
</dbReference>
<dbReference type="Proteomes" id="UP000734854">
    <property type="component" value="Unassembled WGS sequence"/>
</dbReference>
<dbReference type="PANTHER" id="PTHR23189">
    <property type="entry name" value="RNA RECOGNITION MOTIF-CONTAINING"/>
    <property type="match status" value="1"/>
</dbReference>
<dbReference type="SMART" id="SM00360">
    <property type="entry name" value="RRM"/>
    <property type="match status" value="3"/>
</dbReference>
<keyword evidence="1" id="KW-0677">Repeat</keyword>
<dbReference type="InterPro" id="IPR000504">
    <property type="entry name" value="RRM_dom"/>
</dbReference>
<evidence type="ECO:0000256" key="5">
    <source>
        <dbReference type="SAM" id="MobiDB-lite"/>
    </source>
</evidence>
<sequence>MPTRIMEHNGLSPFVRNSEDSSLFFEELVFLTERQVGLKKSGSEIDHHGAHPQRNLGQSGLCMLREQMVGISNSWKDVDQYSSLQSDLSSLSTTSAIREPKHQSGPLYDRFFSSSLSDIFVKKLQLSSSNVTFCQSRDENNLDEDEPFQSMEELEARTIGNLLPDDDDLLSGVNDDIGFVGRVNNRGDIDDDIFYSGGGIELEIDDTIDANKASELVVEAANEQLSGLNGLFSGEHPFGEHPSRTLFVRNINSNVEDAELKSLFEQYGEIRTIYTACKHRGFVMISYYDIRAARNAMKSLQSKPLRRRRLDIHFSIPKDNPSEKDINQGTLVVFNLDASVSNDDLRHIFGAYGEIKEIRETPHKHNHKFIEFYDVRAAEAALHSLNRSDIAGKKIKLESSRPGGARCLMQSPELEQEASNGWKSGSDDHSKSGCFGSVPHGIIASNGLENGSFDRLHSTVCAPISPFTDATSHAMSSTVSQNLSTTLRFASMSGQYNQAAHADLSHSLNQFNFGVQGQGITSFHPHSLPDFHNGTTNGTPCESSNLMSPMSFNVNMRSAEETNNRFLQKVGSGTLNQYNNAIGVSGIGSFPLNGRPYVWDNSNAYHHQPPNPISWSNLSSFANNVPPTHDQSQMHGDPRSSHMLNTVPHLHHAGSAPQVTPLWDRRHGYGGAATDSHALLPGSLGNMRFSDMPKLHPMDIASCGLPVHAIGNCIDPNPSLVGISSSQQRGQIFHGRSAMILTPSSLDGPIDRIKSRRNDANSNQADSKKQYELDIELIIRGEDSRTTLMLKNIPNKYTSKMLLAAIDENHRGTYDFFYLPIDFKNKCNVGYAFINMTKPQHIIPFYQSFNGKKWEKFNSEKVASLAYARIQGKSALITHFQNSSLMNEDKRCRPIIFHSDGPNAGDQEPFPMGLAIRSRSSRSRTVNGIEEQHHGSPTTFANVEASPDAAAGSSPSDWPTNSETCEQTCYKT</sequence>
<proteinExistence type="predicted"/>
<dbReference type="GO" id="GO:0045836">
    <property type="term" value="P:positive regulation of meiotic nuclear division"/>
    <property type="evidence" value="ECO:0007669"/>
    <property type="project" value="UniProtKB-ARBA"/>
</dbReference>
<organism evidence="7 8">
    <name type="scientific">Zingiber officinale</name>
    <name type="common">Ginger</name>
    <name type="synonym">Amomum zingiber</name>
    <dbReference type="NCBI Taxonomy" id="94328"/>
    <lineage>
        <taxon>Eukaryota</taxon>
        <taxon>Viridiplantae</taxon>
        <taxon>Streptophyta</taxon>
        <taxon>Embryophyta</taxon>
        <taxon>Tracheophyta</taxon>
        <taxon>Spermatophyta</taxon>
        <taxon>Magnoliopsida</taxon>
        <taxon>Liliopsida</taxon>
        <taxon>Zingiberales</taxon>
        <taxon>Zingiberaceae</taxon>
        <taxon>Zingiber</taxon>
    </lineage>
</organism>
<feature type="domain" description="RRM" evidence="6">
    <location>
        <begin position="244"/>
        <end position="317"/>
    </location>
</feature>
<reference evidence="7 8" key="1">
    <citation type="submission" date="2020-08" db="EMBL/GenBank/DDBJ databases">
        <title>Plant Genome Project.</title>
        <authorList>
            <person name="Zhang R.-G."/>
        </authorList>
    </citation>
    <scope>NUCLEOTIDE SEQUENCE [LARGE SCALE GENOMIC DNA]</scope>
    <source>
        <tissue evidence="7">Rhizome</tissue>
    </source>
</reference>
<comment type="caution">
    <text evidence="7">The sequence shown here is derived from an EMBL/GenBank/DDBJ whole genome shotgun (WGS) entry which is preliminary data.</text>
</comment>
<dbReference type="AlphaFoldDB" id="A0A8J5F2U5"/>
<protein>
    <recommendedName>
        <fullName evidence="6">RRM domain-containing protein</fullName>
    </recommendedName>
</protein>
<dbReference type="GO" id="GO:0003723">
    <property type="term" value="F:RNA binding"/>
    <property type="evidence" value="ECO:0007669"/>
    <property type="project" value="UniProtKB-UniRule"/>
</dbReference>
<evidence type="ECO:0000256" key="4">
    <source>
        <dbReference type="PROSITE-ProRule" id="PRU00176"/>
    </source>
</evidence>
<feature type="domain" description="RRM" evidence="6">
    <location>
        <begin position="329"/>
        <end position="402"/>
    </location>
</feature>
<dbReference type="CDD" id="cd12529">
    <property type="entry name" value="RRM2_MEI2_like"/>
    <property type="match status" value="1"/>
</dbReference>
<keyword evidence="2 4" id="KW-0694">RNA-binding</keyword>
<dbReference type="Pfam" id="PF04059">
    <property type="entry name" value="RRM_2"/>
    <property type="match status" value="1"/>
</dbReference>
<feature type="region of interest" description="Disordered" evidence="5">
    <location>
        <begin position="921"/>
        <end position="972"/>
    </location>
</feature>
<dbReference type="EMBL" id="JACMSC010000018">
    <property type="protein sequence ID" value="KAG6476931.1"/>
    <property type="molecule type" value="Genomic_DNA"/>
</dbReference>
<gene>
    <name evidence="7" type="ORF">ZIOFF_066179</name>
</gene>
<evidence type="ECO:0000313" key="7">
    <source>
        <dbReference type="EMBL" id="KAG6476931.1"/>
    </source>
</evidence>
<evidence type="ECO:0000313" key="8">
    <source>
        <dbReference type="Proteomes" id="UP000734854"/>
    </source>
</evidence>
<dbReference type="InterPro" id="IPR034454">
    <property type="entry name" value="MEI2-like_RRM3"/>
</dbReference>
<accession>A0A8J5F2U5</accession>
<dbReference type="FunFam" id="3.30.70.330:FF:000063">
    <property type="entry name" value="MEI2-like protein 5 isoform 2"/>
    <property type="match status" value="1"/>
</dbReference>
<comment type="function">
    <text evidence="3">Probable RNA-binding protein that may play a role in growth regulation.</text>
</comment>
<dbReference type="CDD" id="cd12531">
    <property type="entry name" value="RRM3_MEI2_like"/>
    <property type="match status" value="1"/>
</dbReference>
<keyword evidence="8" id="KW-1185">Reference proteome</keyword>
<name>A0A8J5F2U5_ZINOF</name>
<feature type="compositionally biased region" description="Low complexity" evidence="5">
    <location>
        <begin position="945"/>
        <end position="957"/>
    </location>
</feature>
<evidence type="ECO:0000256" key="3">
    <source>
        <dbReference type="ARBA" id="ARBA00055084"/>
    </source>
</evidence>
<dbReference type="InterPro" id="IPR034453">
    <property type="entry name" value="MEI2-like_RRM1"/>
</dbReference>
<dbReference type="Pfam" id="PF00076">
    <property type="entry name" value="RRM_1"/>
    <property type="match status" value="2"/>
</dbReference>
<dbReference type="InterPro" id="IPR007201">
    <property type="entry name" value="Mei2-like_Rrm_C"/>
</dbReference>
<evidence type="ECO:0000256" key="1">
    <source>
        <dbReference type="ARBA" id="ARBA00022737"/>
    </source>
</evidence>
<dbReference type="OrthoDB" id="417481at2759"/>